<organism evidence="1 2">
    <name type="scientific">Malonomonas rubra DSM 5091</name>
    <dbReference type="NCBI Taxonomy" id="1122189"/>
    <lineage>
        <taxon>Bacteria</taxon>
        <taxon>Pseudomonadati</taxon>
        <taxon>Thermodesulfobacteriota</taxon>
        <taxon>Desulfuromonadia</taxon>
        <taxon>Desulfuromonadales</taxon>
        <taxon>Geopsychrobacteraceae</taxon>
        <taxon>Malonomonas</taxon>
    </lineage>
</organism>
<gene>
    <name evidence="1" type="ORF">SAMN02745165_02809</name>
</gene>
<dbReference type="Proteomes" id="UP000184171">
    <property type="component" value="Unassembled WGS sequence"/>
</dbReference>
<reference evidence="1 2" key="1">
    <citation type="submission" date="2016-11" db="EMBL/GenBank/DDBJ databases">
        <authorList>
            <person name="Jaros S."/>
            <person name="Januszkiewicz K."/>
            <person name="Wedrychowicz H."/>
        </authorList>
    </citation>
    <scope>NUCLEOTIDE SEQUENCE [LARGE SCALE GENOMIC DNA]</scope>
    <source>
        <strain evidence="1 2">DSM 5091</strain>
    </source>
</reference>
<name>A0A1M6KVF9_MALRU</name>
<dbReference type="STRING" id="1122189.SAMN02745165_02809"/>
<keyword evidence="2" id="KW-1185">Reference proteome</keyword>
<sequence>MQIDMALLEKIKTQILEEGRSEKRYHPVSLPQVLIERFQEAADAENEGDFSSFLEMVLRLYLADPRSFPVCWVKVGEGASKNKPVSLSSEIIKEIKEEANMMTGGVFARLVQIVVRGYLVERGYLKIPR</sequence>
<dbReference type="AlphaFoldDB" id="A0A1M6KVF9"/>
<dbReference type="RefSeq" id="WP_072909372.1">
    <property type="nucleotide sequence ID" value="NZ_FQZT01000011.1"/>
</dbReference>
<evidence type="ECO:0000313" key="2">
    <source>
        <dbReference type="Proteomes" id="UP000184171"/>
    </source>
</evidence>
<evidence type="ECO:0000313" key="1">
    <source>
        <dbReference type="EMBL" id="SHJ62852.1"/>
    </source>
</evidence>
<protein>
    <submittedName>
        <fullName evidence="1">Uncharacterized protein</fullName>
    </submittedName>
</protein>
<dbReference type="EMBL" id="FQZT01000011">
    <property type="protein sequence ID" value="SHJ62852.1"/>
    <property type="molecule type" value="Genomic_DNA"/>
</dbReference>
<proteinExistence type="predicted"/>
<accession>A0A1M6KVF9</accession>